<keyword evidence="3" id="KW-1185">Reference proteome</keyword>
<feature type="region of interest" description="Disordered" evidence="1">
    <location>
        <begin position="40"/>
        <end position="64"/>
    </location>
</feature>
<reference evidence="2 3" key="1">
    <citation type="submission" date="2017-06" db="EMBL/GenBank/DDBJ databases">
        <title>Comparative genomic analysis of Ambrosia Fusariam Clade fungi.</title>
        <authorList>
            <person name="Stajich J.E."/>
            <person name="Carrillo J."/>
            <person name="Kijimoto T."/>
            <person name="Eskalen A."/>
            <person name="O'Donnell K."/>
            <person name="Kasson M."/>
        </authorList>
    </citation>
    <scope>NUCLEOTIDE SEQUENCE [LARGE SCALE GENOMIC DNA]</scope>
    <source>
        <strain evidence="2 3">NRRL62584</strain>
    </source>
</reference>
<evidence type="ECO:0000313" key="2">
    <source>
        <dbReference type="EMBL" id="RSL66090.1"/>
    </source>
</evidence>
<comment type="caution">
    <text evidence="2">The sequence shown here is derived from an EMBL/GenBank/DDBJ whole genome shotgun (WGS) entry which is preliminary data.</text>
</comment>
<name>A0A428QLA5_9HYPO</name>
<accession>A0A428QLA5</accession>
<dbReference type="OrthoDB" id="5069273at2759"/>
<evidence type="ECO:0000256" key="1">
    <source>
        <dbReference type="SAM" id="MobiDB-lite"/>
    </source>
</evidence>
<protein>
    <submittedName>
        <fullName evidence="2">Uncharacterized protein</fullName>
    </submittedName>
</protein>
<gene>
    <name evidence="2" type="ORF">CEP54_003916</name>
</gene>
<sequence length="111" mass="12931">MSSFNPTVPELEAVQKRISESLREIQKKEDEYQVTMDLIEQASASDRDQMSRSASSSRKRRGRPDVVDIDDNLEFLRGRLLQIREAIQLQYSKLNDLQSQERALKEQHPKV</sequence>
<dbReference type="EMBL" id="NKCI01000026">
    <property type="protein sequence ID" value="RSL66090.1"/>
    <property type="molecule type" value="Genomic_DNA"/>
</dbReference>
<dbReference type="Proteomes" id="UP000288168">
    <property type="component" value="Unassembled WGS sequence"/>
</dbReference>
<organism evidence="2 3">
    <name type="scientific">Fusarium duplospermum</name>
    <dbReference type="NCBI Taxonomy" id="1325734"/>
    <lineage>
        <taxon>Eukaryota</taxon>
        <taxon>Fungi</taxon>
        <taxon>Dikarya</taxon>
        <taxon>Ascomycota</taxon>
        <taxon>Pezizomycotina</taxon>
        <taxon>Sordariomycetes</taxon>
        <taxon>Hypocreomycetidae</taxon>
        <taxon>Hypocreales</taxon>
        <taxon>Nectriaceae</taxon>
        <taxon>Fusarium</taxon>
        <taxon>Fusarium solani species complex</taxon>
    </lineage>
</organism>
<proteinExistence type="predicted"/>
<evidence type="ECO:0000313" key="3">
    <source>
        <dbReference type="Proteomes" id="UP000288168"/>
    </source>
</evidence>
<dbReference type="AlphaFoldDB" id="A0A428QLA5"/>